<dbReference type="EMBL" id="LCKT01000001">
    <property type="protein sequence ID" value="KKU05254.1"/>
    <property type="molecule type" value="Genomic_DNA"/>
</dbReference>
<gene>
    <name evidence="2" type="ORF">UX06_C0001G0015</name>
</gene>
<protein>
    <submittedName>
        <fullName evidence="2">Uncharacterized protein</fullName>
    </submittedName>
</protein>
<comment type="caution">
    <text evidence="2">The sequence shown here is derived from an EMBL/GenBank/DDBJ whole genome shotgun (WGS) entry which is preliminary data.</text>
</comment>
<evidence type="ECO:0000256" key="1">
    <source>
        <dbReference type="SAM" id="MobiDB-lite"/>
    </source>
</evidence>
<sequence length="196" mass="21701">MQTNYKARPVRSPFQPHPAQQMQKKTLDTQDEGNPIRLMLQKLCQPNLNLCASFSPDIGVMSALNKTPGLIAVKCELSLEGRPLGIGHGSTAVSRLNKGLDRALYSCLNGALMSAINSACKSLDVIRLEGTQEQLGEAYRAPQGQEAQLASDKQKSYLRELILVNCEDDTDRQERINQLDTLTKQEASEQIQMMAR</sequence>
<evidence type="ECO:0000313" key="2">
    <source>
        <dbReference type="EMBL" id="KKU05254.1"/>
    </source>
</evidence>
<proteinExistence type="predicted"/>
<dbReference type="AlphaFoldDB" id="A0A0G1MAD9"/>
<reference evidence="2 3" key="1">
    <citation type="journal article" date="2015" name="Nature">
        <title>rRNA introns, odd ribosomes, and small enigmatic genomes across a large radiation of phyla.</title>
        <authorList>
            <person name="Brown C.T."/>
            <person name="Hug L.A."/>
            <person name="Thomas B.C."/>
            <person name="Sharon I."/>
            <person name="Castelle C.J."/>
            <person name="Singh A."/>
            <person name="Wilkins M.J."/>
            <person name="Williams K.H."/>
            <person name="Banfield J.F."/>
        </authorList>
    </citation>
    <scope>NUCLEOTIDE SEQUENCE [LARGE SCALE GENOMIC DNA]</scope>
</reference>
<accession>A0A0G1MAD9</accession>
<feature type="region of interest" description="Disordered" evidence="1">
    <location>
        <begin position="1"/>
        <end position="28"/>
    </location>
</feature>
<evidence type="ECO:0000313" key="3">
    <source>
        <dbReference type="Proteomes" id="UP000034696"/>
    </source>
</evidence>
<name>A0A0G1MAD9_9BACT</name>
<dbReference type="Proteomes" id="UP000034696">
    <property type="component" value="Unassembled WGS sequence"/>
</dbReference>
<organism evidence="2 3">
    <name type="scientific">Candidatus Giovannonibacteria bacterium GW2011_GWA2_45_21</name>
    <dbReference type="NCBI Taxonomy" id="1618649"/>
    <lineage>
        <taxon>Bacteria</taxon>
        <taxon>Candidatus Giovannoniibacteriota</taxon>
    </lineage>
</organism>